<dbReference type="GeneID" id="92358325"/>
<evidence type="ECO:0000313" key="3">
    <source>
        <dbReference type="Proteomes" id="UP000674143"/>
    </source>
</evidence>
<proteinExistence type="predicted"/>
<sequence>MDAAGLFHERQADVAAFAALVFSQPTPAVCKPRTTSAPASSTVPATAIPEEAVPSSPPLARATAVKPAYRRPASANVPVSRVLQEVKARVARKTRKTTTGASPDLSGRLAYAAAGANRSEASLFAMGFSAQAIRDRTYLWMSDPGSHFSSADDISRRAASESSVLTPLQQAKLQRLRIKRTHQRLLSHAQWILWLRRRRRLWHRRRPAARRRHLARQLALEYGRPIGPCCCCRRRRHAAQPSAPAPKARQPLLKAARRAVTQWLPSHSRLVKRFHYRIVSLAIQPSVTHVSLSTTAASASAPHDSRAAFSSTASCETRRARRWRLRASCAARVAIPCEPARKDHRFLQRWATAIAAQQRRRLSCCSNRRNEQPEESQAPPSASVATATMLADLSHHCVYTLAPRQKWPLAGVVCDAPDLTNDAASATASALASLVEVLGLRPDVEDVSAAPCGVVFSLSPTARHQRTRQVPATAVHGHMWSAGAACLGDAALQTGDLGGSSVSTLSRHTRVVPVVLVASLRAKTSATALDVLLFSEGPVHITRRATAQLHIQLISLWSPCSRCPAHASVFEYWRCESHARSSQSEPETLSTLKVTLQRCARVYRRLQLRPPHPRRHLRVHRGTSSEPPPRKNAPIGGAGAAGARAAARGHPQWASSPARHSSRLSLVAYPSFSSPFLRDRCCSEPAEEMPTPYAWRLALIFRSPASGGRTSHTRIVGIATKSAPSPAVTRAAATLSARKMCLVSRRARRAHFQLARRFFGFLLMAPPPLESACGGAAARGRCRALGFQDRVTLLHLLGRPAYPLDYGLSRPSATAQQRRRQRSGSTPSKVWAARQGTKRCRTPTDRTSVVAVPASAPLPSYVHIIEYYGNISNAACRVFVRAAHTDRKLPTLHSSVGTVLVQCRWRQHREESALCTPCIVRVGVVSSSAFFAQRFGCMVAPVWCCFPKATCETSGGAILTALANEDDNVLPVEAPGGRWTAVSLAHDTTAASRAFDYFLAPPEVADGLLRHSALLQRDDPPPSARIRPPARAGRAGAGDVAVRSVGLLAGPPHTVVRVTRAAGWRAERAGHCFNARVHTCTAHAGACFLCSKS</sequence>
<evidence type="ECO:0000256" key="1">
    <source>
        <dbReference type="SAM" id="MobiDB-lite"/>
    </source>
</evidence>
<dbReference type="RefSeq" id="XP_067059943.1">
    <property type="nucleotide sequence ID" value="XM_067204391.1"/>
</dbReference>
<gene>
    <name evidence="2" type="ORF">LSCM4_02359</name>
</gene>
<dbReference type="KEGG" id="loi:92358325"/>
<feature type="region of interest" description="Disordered" evidence="1">
    <location>
        <begin position="808"/>
        <end position="836"/>
    </location>
</feature>
<reference evidence="3" key="2">
    <citation type="journal article" date="2021" name="Sci. Data">
        <title>Chromosome-scale genome sequencing, assembly and annotation of six genomes from subfamily Leishmaniinae.</title>
        <authorList>
            <person name="Almutairi H."/>
            <person name="Urbaniak M.D."/>
            <person name="Bates M.D."/>
            <person name="Jariyapan N."/>
            <person name="Kwakye-Nuako G."/>
            <person name="Thomaz Soccol V."/>
            <person name="Al-Salem W.S."/>
            <person name="Dillon R.J."/>
            <person name="Bates P.A."/>
            <person name="Gatherer D."/>
        </authorList>
    </citation>
    <scope>NUCLEOTIDE SEQUENCE [LARGE SCALE GENOMIC DNA]</scope>
</reference>
<protein>
    <submittedName>
        <fullName evidence="2">Uncharacterized protein</fullName>
    </submittedName>
</protein>
<reference evidence="3" key="1">
    <citation type="journal article" date="2021" name="Microbiol. Resour. Announc.">
        <title>LGAAP: Leishmaniinae Genome Assembly and Annotation Pipeline.</title>
        <authorList>
            <person name="Almutairi H."/>
            <person name="Urbaniak M.D."/>
            <person name="Bates M.D."/>
            <person name="Jariyapan N."/>
            <person name="Kwakye-Nuako G."/>
            <person name="Thomaz-Soccol V."/>
            <person name="Al-Salem W.S."/>
            <person name="Dillon R.J."/>
            <person name="Bates P.A."/>
            <person name="Gatherer D."/>
        </authorList>
    </citation>
    <scope>NUCLEOTIDE SEQUENCE [LARGE SCALE GENOMIC DNA]</scope>
</reference>
<dbReference type="EMBL" id="JAFHLR010000033">
    <property type="protein sequence ID" value="KAG5468966.1"/>
    <property type="molecule type" value="Genomic_DNA"/>
</dbReference>
<keyword evidence="3" id="KW-1185">Reference proteome</keyword>
<dbReference type="AlphaFoldDB" id="A0A836KCR5"/>
<evidence type="ECO:0000313" key="2">
    <source>
        <dbReference type="EMBL" id="KAG5468966.1"/>
    </source>
</evidence>
<accession>A0A836KCR5</accession>
<feature type="compositionally biased region" description="Basic residues" evidence="1">
    <location>
        <begin position="611"/>
        <end position="621"/>
    </location>
</feature>
<comment type="caution">
    <text evidence="2">The sequence shown here is derived from an EMBL/GenBank/DDBJ whole genome shotgun (WGS) entry which is preliminary data.</text>
</comment>
<feature type="region of interest" description="Disordered" evidence="1">
    <location>
        <begin position="611"/>
        <end position="657"/>
    </location>
</feature>
<organism evidence="2 3">
    <name type="scientific">Leishmania orientalis</name>
    <dbReference type="NCBI Taxonomy" id="2249476"/>
    <lineage>
        <taxon>Eukaryota</taxon>
        <taxon>Discoba</taxon>
        <taxon>Euglenozoa</taxon>
        <taxon>Kinetoplastea</taxon>
        <taxon>Metakinetoplastina</taxon>
        <taxon>Trypanosomatida</taxon>
        <taxon>Trypanosomatidae</taxon>
        <taxon>Leishmaniinae</taxon>
        <taxon>Leishmania</taxon>
    </lineage>
</organism>
<name>A0A836KCR5_9TRYP</name>
<dbReference type="Proteomes" id="UP000674143">
    <property type="component" value="Unassembled WGS sequence"/>
</dbReference>